<dbReference type="Pfam" id="PF00512">
    <property type="entry name" value="HisKA"/>
    <property type="match status" value="1"/>
</dbReference>
<evidence type="ECO:0000256" key="10">
    <source>
        <dbReference type="ARBA" id="ARBA00023012"/>
    </source>
</evidence>
<feature type="transmembrane region" description="Helical" evidence="13">
    <location>
        <begin position="7"/>
        <end position="28"/>
    </location>
</feature>
<evidence type="ECO:0000256" key="4">
    <source>
        <dbReference type="ARBA" id="ARBA00022475"/>
    </source>
</evidence>
<dbReference type="SMART" id="SM00086">
    <property type="entry name" value="PAC"/>
    <property type="match status" value="1"/>
</dbReference>
<dbReference type="EC" id="2.7.13.3" evidence="3"/>
<dbReference type="SUPFAM" id="SSF55874">
    <property type="entry name" value="ATPase domain of HSP90 chaperone/DNA topoisomerase II/histidine kinase"/>
    <property type="match status" value="1"/>
</dbReference>
<dbReference type="Gene3D" id="6.10.340.10">
    <property type="match status" value="1"/>
</dbReference>
<evidence type="ECO:0000256" key="6">
    <source>
        <dbReference type="ARBA" id="ARBA00022679"/>
    </source>
</evidence>
<name>A0ABS4JM51_9BACL</name>
<dbReference type="CDD" id="cd00130">
    <property type="entry name" value="PAS"/>
    <property type="match status" value="1"/>
</dbReference>
<evidence type="ECO:0000259" key="15">
    <source>
        <dbReference type="PROSITE" id="PS50112"/>
    </source>
</evidence>
<evidence type="ECO:0000256" key="7">
    <source>
        <dbReference type="ARBA" id="ARBA00022741"/>
    </source>
</evidence>
<protein>
    <recommendedName>
        <fullName evidence="3">histidine kinase</fullName>
        <ecNumber evidence="3">2.7.13.3</ecNumber>
    </recommendedName>
</protein>
<organism evidence="18 19">
    <name type="scientific">Paenibacillus shirakamiensis</name>
    <dbReference type="NCBI Taxonomy" id="1265935"/>
    <lineage>
        <taxon>Bacteria</taxon>
        <taxon>Bacillati</taxon>
        <taxon>Bacillota</taxon>
        <taxon>Bacilli</taxon>
        <taxon>Bacillales</taxon>
        <taxon>Paenibacillaceae</taxon>
        <taxon>Paenibacillus</taxon>
    </lineage>
</organism>
<dbReference type="SMART" id="SM00387">
    <property type="entry name" value="HATPase_c"/>
    <property type="match status" value="1"/>
</dbReference>
<feature type="domain" description="PAS" evidence="15">
    <location>
        <begin position="417"/>
        <end position="466"/>
    </location>
</feature>
<dbReference type="InterPro" id="IPR004358">
    <property type="entry name" value="Sig_transdc_His_kin-like_C"/>
</dbReference>
<dbReference type="InterPro" id="IPR000700">
    <property type="entry name" value="PAS-assoc_C"/>
</dbReference>
<keyword evidence="5" id="KW-0597">Phosphoprotein</keyword>
<dbReference type="SUPFAM" id="SSF47384">
    <property type="entry name" value="Homodimeric domain of signal transducing histidine kinase"/>
    <property type="match status" value="1"/>
</dbReference>
<keyword evidence="7" id="KW-0547">Nucleotide-binding</keyword>
<dbReference type="NCBIfam" id="TIGR00229">
    <property type="entry name" value="sensory_box"/>
    <property type="match status" value="1"/>
</dbReference>
<dbReference type="SUPFAM" id="SSF55785">
    <property type="entry name" value="PYP-like sensor domain (PAS domain)"/>
    <property type="match status" value="1"/>
</dbReference>
<dbReference type="Pfam" id="PF08448">
    <property type="entry name" value="PAS_4"/>
    <property type="match status" value="1"/>
</dbReference>
<evidence type="ECO:0000256" key="13">
    <source>
        <dbReference type="SAM" id="Phobius"/>
    </source>
</evidence>
<evidence type="ECO:0000256" key="12">
    <source>
        <dbReference type="SAM" id="Coils"/>
    </source>
</evidence>
<dbReference type="Proteomes" id="UP001519288">
    <property type="component" value="Unassembled WGS sequence"/>
</dbReference>
<feature type="domain" description="PAC" evidence="16">
    <location>
        <begin position="489"/>
        <end position="541"/>
    </location>
</feature>
<dbReference type="SMART" id="SM00091">
    <property type="entry name" value="PAS"/>
    <property type="match status" value="1"/>
</dbReference>
<dbReference type="EMBL" id="JAGGLD010000012">
    <property type="protein sequence ID" value="MBP2002776.1"/>
    <property type="molecule type" value="Genomic_DNA"/>
</dbReference>
<evidence type="ECO:0000313" key="18">
    <source>
        <dbReference type="EMBL" id="MBP2002776.1"/>
    </source>
</evidence>
<evidence type="ECO:0000256" key="11">
    <source>
        <dbReference type="ARBA" id="ARBA00023136"/>
    </source>
</evidence>
<keyword evidence="6 18" id="KW-0808">Transferase</keyword>
<dbReference type="CDD" id="cd06225">
    <property type="entry name" value="HAMP"/>
    <property type="match status" value="1"/>
</dbReference>
<comment type="catalytic activity">
    <reaction evidence="1">
        <text>ATP + protein L-histidine = ADP + protein N-phospho-L-histidine.</text>
        <dbReference type="EC" id="2.7.13.3"/>
    </reaction>
</comment>
<dbReference type="RefSeq" id="WP_209866407.1">
    <property type="nucleotide sequence ID" value="NZ_JAGGLD010000012.1"/>
</dbReference>
<dbReference type="InterPro" id="IPR013656">
    <property type="entry name" value="PAS_4"/>
</dbReference>
<evidence type="ECO:0000256" key="9">
    <source>
        <dbReference type="ARBA" id="ARBA00022840"/>
    </source>
</evidence>
<dbReference type="InterPro" id="IPR003661">
    <property type="entry name" value="HisK_dim/P_dom"/>
</dbReference>
<keyword evidence="4" id="KW-1003">Cell membrane</keyword>
<dbReference type="Gene3D" id="1.10.287.130">
    <property type="match status" value="1"/>
</dbReference>
<dbReference type="InterPro" id="IPR001610">
    <property type="entry name" value="PAC"/>
</dbReference>
<dbReference type="PROSITE" id="PS50112">
    <property type="entry name" value="PAS"/>
    <property type="match status" value="1"/>
</dbReference>
<keyword evidence="9" id="KW-0067">ATP-binding</keyword>
<keyword evidence="13" id="KW-0812">Transmembrane</keyword>
<dbReference type="PROSITE" id="PS50885">
    <property type="entry name" value="HAMP"/>
    <property type="match status" value="1"/>
</dbReference>
<evidence type="ECO:0000259" key="14">
    <source>
        <dbReference type="PROSITE" id="PS50109"/>
    </source>
</evidence>
<keyword evidence="8 18" id="KW-0418">Kinase</keyword>
<keyword evidence="12" id="KW-0175">Coiled coil</keyword>
<evidence type="ECO:0000256" key="1">
    <source>
        <dbReference type="ARBA" id="ARBA00000085"/>
    </source>
</evidence>
<evidence type="ECO:0000256" key="2">
    <source>
        <dbReference type="ARBA" id="ARBA00004651"/>
    </source>
</evidence>
<dbReference type="InterPro" id="IPR036890">
    <property type="entry name" value="HATPase_C_sf"/>
</dbReference>
<dbReference type="InterPro" id="IPR005467">
    <property type="entry name" value="His_kinase_dom"/>
</dbReference>
<evidence type="ECO:0000259" key="16">
    <source>
        <dbReference type="PROSITE" id="PS50113"/>
    </source>
</evidence>
<evidence type="ECO:0000256" key="3">
    <source>
        <dbReference type="ARBA" id="ARBA00012438"/>
    </source>
</evidence>
<gene>
    <name evidence="18" type="ORF">J2Z69_003887</name>
</gene>
<dbReference type="PROSITE" id="PS50113">
    <property type="entry name" value="PAC"/>
    <property type="match status" value="1"/>
</dbReference>
<feature type="domain" description="HAMP" evidence="17">
    <location>
        <begin position="353"/>
        <end position="405"/>
    </location>
</feature>
<dbReference type="SMART" id="SM00388">
    <property type="entry name" value="HisKA"/>
    <property type="match status" value="1"/>
</dbReference>
<accession>A0ABS4JM51</accession>
<dbReference type="SMART" id="SM00304">
    <property type="entry name" value="HAMP"/>
    <property type="match status" value="1"/>
</dbReference>
<dbReference type="SUPFAM" id="SSF158472">
    <property type="entry name" value="HAMP domain-like"/>
    <property type="match status" value="1"/>
</dbReference>
<dbReference type="Pfam" id="PF02518">
    <property type="entry name" value="HATPase_c"/>
    <property type="match status" value="1"/>
</dbReference>
<feature type="coiled-coil region" evidence="12">
    <location>
        <begin position="393"/>
        <end position="427"/>
    </location>
</feature>
<keyword evidence="13" id="KW-1133">Transmembrane helix</keyword>
<dbReference type="PRINTS" id="PR00344">
    <property type="entry name" value="BCTRLSENSOR"/>
</dbReference>
<dbReference type="CDD" id="cd00082">
    <property type="entry name" value="HisKA"/>
    <property type="match status" value="1"/>
</dbReference>
<dbReference type="PROSITE" id="PS50109">
    <property type="entry name" value="HIS_KIN"/>
    <property type="match status" value="1"/>
</dbReference>
<evidence type="ECO:0000256" key="5">
    <source>
        <dbReference type="ARBA" id="ARBA00022553"/>
    </source>
</evidence>
<dbReference type="InterPro" id="IPR036097">
    <property type="entry name" value="HisK_dim/P_sf"/>
</dbReference>
<dbReference type="Gene3D" id="3.30.450.20">
    <property type="entry name" value="PAS domain"/>
    <property type="match status" value="1"/>
</dbReference>
<dbReference type="Gene3D" id="3.30.565.10">
    <property type="entry name" value="Histidine kinase-like ATPase, C-terminal domain"/>
    <property type="match status" value="1"/>
</dbReference>
<feature type="transmembrane region" description="Helical" evidence="13">
    <location>
        <begin position="334"/>
        <end position="356"/>
    </location>
</feature>
<keyword evidence="11 13" id="KW-0472">Membrane</keyword>
<dbReference type="GO" id="GO:0004673">
    <property type="term" value="F:protein histidine kinase activity"/>
    <property type="evidence" value="ECO:0007669"/>
    <property type="project" value="UniProtKB-EC"/>
</dbReference>
<comment type="subcellular location">
    <subcellularLocation>
        <location evidence="2">Cell membrane</location>
        <topology evidence="2">Multi-pass membrane protein</topology>
    </subcellularLocation>
</comment>
<sequence>MSIKTKLSIIISFLAVVLLSLNIILSYFTTKENMRKDSENKMMLMAKQISLAVEQSRESSEYAERQMAKKLRLASIIAQHELGPDINNVTSTQLVAISKKVEVSGIALFVKKADDIIIAQSSNPKEIGLSTKKWDLWYAALNQLLDNKEIDIKQGYTLKDFWTGPFEYAVSNPGYIEKWGYYYDGTSNYIIDPYINGEEVDEYFKIINPDSIIDKSREANAGIMEITGINPDPFTITNRWGGSFESQKSVARNDRPIAFGTYKLRNPQEDMKQMKEALDRSTVTQYEERMNGERIIKTFVPIHSNSENRSYIIRIISSYDPIYSVISKQMVSQIAISLVLLEIVIFASYILAGLLIRPIQDILIKVNGMADGDFGTALEVTRKDELGLLATRINAMARNLVRYTRDLREINDENRSVKEHLESIIRQTADAIHLTDPAGRVIRVNKAFEHLYGWSSEEVIGKTLVYIPKAYEQEEQSWFYQLHKGIPIISAETMRLHKDGHEVRVSVSQSPIVDEEGQITAFVIISRDMSERNRMEELLRRSEKLTTVGQLAAGVAHEIRNPLTTLKGFLQLQQRSLQVNLRHTDIMMSELERINLIVSEFLILAKPQAVHFQTKDIRYILGDVISLLDSQAHLLGIEFNPSFSQETLLIFCEENQLKQVFINLFKNAMEAMPEGGVVHLHTWRGDKRSVVIQIRDEGCGIPKDILAKIGEPFFTSKETGTGLGLMVSQRIIESHKGTLDIESELNQGTTITLMLPMVAVRK</sequence>
<dbReference type="Pfam" id="PF00672">
    <property type="entry name" value="HAMP"/>
    <property type="match status" value="1"/>
</dbReference>
<dbReference type="InterPro" id="IPR000014">
    <property type="entry name" value="PAS"/>
</dbReference>
<dbReference type="InterPro" id="IPR003660">
    <property type="entry name" value="HAMP_dom"/>
</dbReference>
<proteinExistence type="predicted"/>
<keyword evidence="10" id="KW-0902">Two-component regulatory system</keyword>
<comment type="caution">
    <text evidence="18">The sequence shown here is derived from an EMBL/GenBank/DDBJ whole genome shotgun (WGS) entry which is preliminary data.</text>
</comment>
<dbReference type="InterPro" id="IPR035965">
    <property type="entry name" value="PAS-like_dom_sf"/>
</dbReference>
<evidence type="ECO:0000256" key="8">
    <source>
        <dbReference type="ARBA" id="ARBA00022777"/>
    </source>
</evidence>
<reference evidence="18 19" key="1">
    <citation type="submission" date="2021-03" db="EMBL/GenBank/DDBJ databases">
        <title>Genomic Encyclopedia of Type Strains, Phase IV (KMG-IV): sequencing the most valuable type-strain genomes for metagenomic binning, comparative biology and taxonomic classification.</title>
        <authorList>
            <person name="Goeker M."/>
        </authorList>
    </citation>
    <scope>NUCLEOTIDE SEQUENCE [LARGE SCALE GENOMIC DNA]</scope>
    <source>
        <strain evidence="18 19">DSM 26806</strain>
    </source>
</reference>
<dbReference type="PANTHER" id="PTHR43065">
    <property type="entry name" value="SENSOR HISTIDINE KINASE"/>
    <property type="match status" value="1"/>
</dbReference>
<dbReference type="InterPro" id="IPR003594">
    <property type="entry name" value="HATPase_dom"/>
</dbReference>
<keyword evidence="19" id="KW-1185">Reference proteome</keyword>
<dbReference type="PANTHER" id="PTHR43065:SF34">
    <property type="entry name" value="SPORULATION KINASE A"/>
    <property type="match status" value="1"/>
</dbReference>
<evidence type="ECO:0000259" key="17">
    <source>
        <dbReference type="PROSITE" id="PS50885"/>
    </source>
</evidence>
<evidence type="ECO:0000313" key="19">
    <source>
        <dbReference type="Proteomes" id="UP001519288"/>
    </source>
</evidence>
<feature type="domain" description="Histidine kinase" evidence="14">
    <location>
        <begin position="554"/>
        <end position="759"/>
    </location>
</feature>